<dbReference type="EMBL" id="LQZQ01000001">
    <property type="protein sequence ID" value="KYG81928.1"/>
    <property type="molecule type" value="Genomic_DNA"/>
</dbReference>
<dbReference type="InterPro" id="IPR016181">
    <property type="entry name" value="Acyl_CoA_acyltransferase"/>
</dbReference>
<dbReference type="AlphaFoldDB" id="A0A150XT43"/>
<evidence type="ECO:0000259" key="3">
    <source>
        <dbReference type="PROSITE" id="PS51186"/>
    </source>
</evidence>
<dbReference type="Proteomes" id="UP000075583">
    <property type="component" value="Unassembled WGS sequence"/>
</dbReference>
<evidence type="ECO:0000313" key="4">
    <source>
        <dbReference type="EMBL" id="KYG81928.1"/>
    </source>
</evidence>
<protein>
    <recommendedName>
        <fullName evidence="3">N-acetyltransferase domain-containing protein</fullName>
    </recommendedName>
</protein>
<organism evidence="4 5">
    <name type="scientific">Roseivirga ehrenbergii (strain DSM 102268 / JCM 13514 / KCTC 12282 / NCIMB 14502 / KMM 6017)</name>
    <dbReference type="NCBI Taxonomy" id="279360"/>
    <lineage>
        <taxon>Bacteria</taxon>
        <taxon>Pseudomonadati</taxon>
        <taxon>Bacteroidota</taxon>
        <taxon>Cytophagia</taxon>
        <taxon>Cytophagales</taxon>
        <taxon>Roseivirgaceae</taxon>
        <taxon>Roseivirga</taxon>
    </lineage>
</organism>
<accession>A0A150XT43</accession>
<dbReference type="CDD" id="cd04301">
    <property type="entry name" value="NAT_SF"/>
    <property type="match status" value="1"/>
</dbReference>
<gene>
    <name evidence="4" type="ORF">MB14_00600</name>
</gene>
<name>A0A150XT43_ROSEK</name>
<dbReference type="PROSITE" id="PS51186">
    <property type="entry name" value="GNAT"/>
    <property type="match status" value="1"/>
</dbReference>
<sequence>MIEIVPYESKYQAGIDLMIQEIAEEFIEPIMGGQKSNSVTFPDKYWVATYDGHVVGTAGLMIIKHEYGILKKMMLKKEFRGTVHNVAKLLLQTAIDESEKDQLACVYLGTMTQFRAAQSFYQKHGFQQIPEKELPADFLRNPIDTLFYRLGLAVDRLQ</sequence>
<dbReference type="OrthoDB" id="9799681at2"/>
<reference evidence="4" key="1">
    <citation type="submission" date="2016-01" db="EMBL/GenBank/DDBJ databases">
        <title>Genome sequencing of Roseivirga ehrenbergii KMM 6017.</title>
        <authorList>
            <person name="Selvaratnam C."/>
            <person name="Thevarajoo S."/>
            <person name="Goh K.M."/>
            <person name="Ee R."/>
            <person name="Chan K.-G."/>
            <person name="Chong C.S."/>
        </authorList>
    </citation>
    <scope>NUCLEOTIDE SEQUENCE [LARGE SCALE GENOMIC DNA]</scope>
    <source>
        <strain evidence="4">KMM 6017</strain>
    </source>
</reference>
<keyword evidence="2" id="KW-0012">Acyltransferase</keyword>
<dbReference type="Pfam" id="PF13508">
    <property type="entry name" value="Acetyltransf_7"/>
    <property type="match status" value="1"/>
</dbReference>
<dbReference type="PANTHER" id="PTHR43877:SF2">
    <property type="entry name" value="AMINOALKYLPHOSPHONATE N-ACETYLTRANSFERASE-RELATED"/>
    <property type="match status" value="1"/>
</dbReference>
<keyword evidence="5" id="KW-1185">Reference proteome</keyword>
<dbReference type="RefSeq" id="WP_062587615.1">
    <property type="nucleotide sequence ID" value="NZ_LQZQ01000001.1"/>
</dbReference>
<dbReference type="PANTHER" id="PTHR43877">
    <property type="entry name" value="AMINOALKYLPHOSPHONATE N-ACETYLTRANSFERASE-RELATED-RELATED"/>
    <property type="match status" value="1"/>
</dbReference>
<feature type="domain" description="N-acetyltransferase" evidence="3">
    <location>
        <begin position="2"/>
        <end position="144"/>
    </location>
</feature>
<evidence type="ECO:0000313" key="5">
    <source>
        <dbReference type="Proteomes" id="UP000075583"/>
    </source>
</evidence>
<dbReference type="SUPFAM" id="SSF55729">
    <property type="entry name" value="Acyl-CoA N-acyltransferases (Nat)"/>
    <property type="match status" value="1"/>
</dbReference>
<proteinExistence type="predicted"/>
<dbReference type="GO" id="GO:0016747">
    <property type="term" value="F:acyltransferase activity, transferring groups other than amino-acyl groups"/>
    <property type="evidence" value="ECO:0007669"/>
    <property type="project" value="InterPro"/>
</dbReference>
<dbReference type="InterPro" id="IPR000182">
    <property type="entry name" value="GNAT_dom"/>
</dbReference>
<evidence type="ECO:0000256" key="2">
    <source>
        <dbReference type="ARBA" id="ARBA00023315"/>
    </source>
</evidence>
<evidence type="ECO:0000256" key="1">
    <source>
        <dbReference type="ARBA" id="ARBA00022679"/>
    </source>
</evidence>
<dbReference type="InterPro" id="IPR050832">
    <property type="entry name" value="Bact_Acetyltransf"/>
</dbReference>
<dbReference type="STRING" id="279360.MB14_00600"/>
<comment type="caution">
    <text evidence="4">The sequence shown here is derived from an EMBL/GenBank/DDBJ whole genome shotgun (WGS) entry which is preliminary data.</text>
</comment>
<keyword evidence="1" id="KW-0808">Transferase</keyword>
<dbReference type="Gene3D" id="3.40.630.30">
    <property type="match status" value="1"/>
</dbReference>